<dbReference type="InterPro" id="IPR057326">
    <property type="entry name" value="KR_dom"/>
</dbReference>
<evidence type="ECO:0000313" key="6">
    <source>
        <dbReference type="Proteomes" id="UP001596203"/>
    </source>
</evidence>
<dbReference type="PANTHER" id="PTHR24321">
    <property type="entry name" value="DEHYDROGENASES, SHORT CHAIN"/>
    <property type="match status" value="1"/>
</dbReference>
<comment type="caution">
    <text evidence="5">The sequence shown here is derived from an EMBL/GenBank/DDBJ whole genome shotgun (WGS) entry which is preliminary data.</text>
</comment>
<evidence type="ECO:0000259" key="4">
    <source>
        <dbReference type="SMART" id="SM00822"/>
    </source>
</evidence>
<reference evidence="6" key="1">
    <citation type="journal article" date="2019" name="Int. J. Syst. Evol. Microbiol.">
        <title>The Global Catalogue of Microorganisms (GCM) 10K type strain sequencing project: providing services to taxonomists for standard genome sequencing and annotation.</title>
        <authorList>
            <consortium name="The Broad Institute Genomics Platform"/>
            <consortium name="The Broad Institute Genome Sequencing Center for Infectious Disease"/>
            <person name="Wu L."/>
            <person name="Ma J."/>
        </authorList>
    </citation>
    <scope>NUCLEOTIDE SEQUENCE [LARGE SCALE GENOMIC DNA]</scope>
    <source>
        <strain evidence="6">ZS-35-S2</strain>
    </source>
</reference>
<name>A0ABW1KM96_9ACTN</name>
<dbReference type="PANTHER" id="PTHR24321:SF8">
    <property type="entry name" value="ESTRADIOL 17-BETA-DEHYDROGENASE 8-RELATED"/>
    <property type="match status" value="1"/>
</dbReference>
<organism evidence="5 6">
    <name type="scientific">Plantactinospora solaniradicis</name>
    <dbReference type="NCBI Taxonomy" id="1723736"/>
    <lineage>
        <taxon>Bacteria</taxon>
        <taxon>Bacillati</taxon>
        <taxon>Actinomycetota</taxon>
        <taxon>Actinomycetes</taxon>
        <taxon>Micromonosporales</taxon>
        <taxon>Micromonosporaceae</taxon>
        <taxon>Plantactinospora</taxon>
    </lineage>
</organism>
<dbReference type="Gene3D" id="3.40.50.720">
    <property type="entry name" value="NAD(P)-binding Rossmann-like Domain"/>
    <property type="match status" value="1"/>
</dbReference>
<dbReference type="InterPro" id="IPR002347">
    <property type="entry name" value="SDR_fam"/>
</dbReference>
<evidence type="ECO:0000313" key="5">
    <source>
        <dbReference type="EMBL" id="MFC6022411.1"/>
    </source>
</evidence>
<feature type="domain" description="Ketoreductase" evidence="4">
    <location>
        <begin position="4"/>
        <end position="190"/>
    </location>
</feature>
<sequence>MADRSVLITGGLGGLGGAVTAAFVAAGWRVVLPVRPGGADLGSTSGGTPAGDAVLRVAADITDPEQVARVVDVAGQDADAPLRAVVNLAGGYAAGGRVHETPVADFENMLAVNLRPTYLVTRNALPYLVEADGGAVVCVSSRAALAPFPGAAGYVTAKAAVLAFASAVAVEYRQSGVRCNTVVPSVIDTPANRAAQPNADHSRWVAPAEIAAVVRFLASDESAPTSGATIPVYGRA</sequence>
<keyword evidence="6" id="KW-1185">Reference proteome</keyword>
<dbReference type="SUPFAM" id="SSF51735">
    <property type="entry name" value="NAD(P)-binding Rossmann-fold domains"/>
    <property type="match status" value="1"/>
</dbReference>
<dbReference type="PROSITE" id="PS00061">
    <property type="entry name" value="ADH_SHORT"/>
    <property type="match status" value="1"/>
</dbReference>
<dbReference type="RefSeq" id="WP_377431985.1">
    <property type="nucleotide sequence ID" value="NZ_JBHSPR010000060.1"/>
</dbReference>
<evidence type="ECO:0000256" key="1">
    <source>
        <dbReference type="ARBA" id="ARBA00006484"/>
    </source>
</evidence>
<dbReference type="Proteomes" id="UP001596203">
    <property type="component" value="Unassembled WGS sequence"/>
</dbReference>
<dbReference type="PRINTS" id="PR00081">
    <property type="entry name" value="GDHRDH"/>
</dbReference>
<dbReference type="InterPro" id="IPR036291">
    <property type="entry name" value="NAD(P)-bd_dom_sf"/>
</dbReference>
<dbReference type="InterPro" id="IPR020904">
    <property type="entry name" value="Sc_DH/Rdtase_CS"/>
</dbReference>
<gene>
    <name evidence="5" type="ORF">ACFP2T_40435</name>
</gene>
<accession>A0ABW1KM96</accession>
<proteinExistence type="inferred from homology"/>
<dbReference type="EMBL" id="JBHSPR010000060">
    <property type="protein sequence ID" value="MFC6022411.1"/>
    <property type="molecule type" value="Genomic_DNA"/>
</dbReference>
<protein>
    <submittedName>
        <fullName evidence="5">SDR family NAD(P)-dependent oxidoreductase</fullName>
    </submittedName>
</protein>
<keyword evidence="3" id="KW-0520">NAD</keyword>
<evidence type="ECO:0000256" key="3">
    <source>
        <dbReference type="ARBA" id="ARBA00023027"/>
    </source>
</evidence>
<keyword evidence="2" id="KW-0560">Oxidoreductase</keyword>
<dbReference type="Pfam" id="PF00106">
    <property type="entry name" value="adh_short"/>
    <property type="match status" value="1"/>
</dbReference>
<evidence type="ECO:0000256" key="2">
    <source>
        <dbReference type="ARBA" id="ARBA00023002"/>
    </source>
</evidence>
<dbReference type="SMART" id="SM00822">
    <property type="entry name" value="PKS_KR"/>
    <property type="match status" value="1"/>
</dbReference>
<comment type="similarity">
    <text evidence="1">Belongs to the short-chain dehydrogenases/reductases (SDR) family.</text>
</comment>